<reference evidence="1 2" key="1">
    <citation type="journal article" date="2018" name="PLoS Genet.">
        <title>Population sequencing reveals clonal diversity and ancestral inbreeding in the grapevine cultivar Chardonnay.</title>
        <authorList>
            <person name="Roach M.J."/>
            <person name="Johnson D.L."/>
            <person name="Bohlmann J."/>
            <person name="van Vuuren H.J."/>
            <person name="Jones S.J."/>
            <person name="Pretorius I.S."/>
            <person name="Schmidt S.A."/>
            <person name="Borneman A.R."/>
        </authorList>
    </citation>
    <scope>NUCLEOTIDE SEQUENCE [LARGE SCALE GENOMIC DNA]</scope>
    <source>
        <strain evidence="2">cv. Chardonnay</strain>
        <tissue evidence="1">Leaf</tissue>
    </source>
</reference>
<organism evidence="1 2">
    <name type="scientific">Vitis vinifera</name>
    <name type="common">Grape</name>
    <dbReference type="NCBI Taxonomy" id="29760"/>
    <lineage>
        <taxon>Eukaryota</taxon>
        <taxon>Viridiplantae</taxon>
        <taxon>Streptophyta</taxon>
        <taxon>Embryophyta</taxon>
        <taxon>Tracheophyta</taxon>
        <taxon>Spermatophyta</taxon>
        <taxon>Magnoliopsida</taxon>
        <taxon>eudicotyledons</taxon>
        <taxon>Gunneridae</taxon>
        <taxon>Pentapetalae</taxon>
        <taxon>rosids</taxon>
        <taxon>Vitales</taxon>
        <taxon>Vitaceae</taxon>
        <taxon>Viteae</taxon>
        <taxon>Vitis</taxon>
    </lineage>
</organism>
<proteinExistence type="predicted"/>
<dbReference type="Proteomes" id="UP000288805">
    <property type="component" value="Unassembled WGS sequence"/>
</dbReference>
<evidence type="ECO:0000313" key="2">
    <source>
        <dbReference type="Proteomes" id="UP000288805"/>
    </source>
</evidence>
<comment type="caution">
    <text evidence="1">The sequence shown here is derived from an EMBL/GenBank/DDBJ whole genome shotgun (WGS) entry which is preliminary data.</text>
</comment>
<protein>
    <submittedName>
        <fullName evidence="1">Uncharacterized protein</fullName>
    </submittedName>
</protein>
<dbReference type="EMBL" id="QGNW01001366">
    <property type="protein sequence ID" value="RVW43887.1"/>
    <property type="molecule type" value="Genomic_DNA"/>
</dbReference>
<dbReference type="AlphaFoldDB" id="A0A438E7Y2"/>
<gene>
    <name evidence="1" type="ORF">CK203_072412</name>
</gene>
<accession>A0A438E7Y2</accession>
<evidence type="ECO:0000313" key="1">
    <source>
        <dbReference type="EMBL" id="RVW43887.1"/>
    </source>
</evidence>
<name>A0A438E7Y2_VITVI</name>
<sequence>MELDYPGVMGGKCWFRVDSKSFEISKETVKEERFSLIFPEERGVPGVWKTLASKLRSIGVTLEARPIKQPQGGDGYLLRESEVESPRKGVSYTGVVSRGKGEVGEAVWIQGQKEEIHMNDMLLKHCLVGRLRVPVVKVPKLAERVWRLGVCLFKGKSLHLKWWSPKASCYREWCAKDCWVRLVELPLHLWGKDFFKRLWWEILPWVLVVVPKEGCRVLEFRDDNEGKPCAKWSVGAKVGKNAKRWEQHKVPLHAAQVGAEFSMCSSASKAGGQAERMAFGPFSLSRVGKEAEPLRMFSNVDFITDVLKVPFNDDGCVVYDLCSEKGAPRKDNTKGSYLPFEEIRRQKGSYKGEASGIKRRDPCQCLVLIESFGSWKARVTTPNQAAKREGTEKVGGKWFLRVQARVGKNGSKVGSGLALLSQGLAILVWLLVGW</sequence>